<dbReference type="RefSeq" id="XP_003890232.1">
    <property type="nucleotide sequence ID" value="XM_003890183.1"/>
</dbReference>
<name>H6QQI6_PUCGT</name>
<sequence length="178" mass="20356">MSSSPHSQRVTRRQAGRDHRWDRDAINGGPSSLTILLNWLPTPGNYSRWDAPGNPDREGICMEILELMENEGIHHRHVWGINHRIQLLRRSYNTARDFIAHAQHEPNIHDGIILLYARRVCPHWDLLHPIMGPQTADTHAEQAENIDNEDATSEVSEDESTNTSRARIGRENKPSVVK</sequence>
<protein>
    <submittedName>
        <fullName evidence="2">Uncharacterized protein</fullName>
    </submittedName>
</protein>
<dbReference type="PANTHER" id="PTHR33324">
    <property type="entry name" value="EXPRESSED PROTEIN"/>
    <property type="match status" value="1"/>
</dbReference>
<dbReference type="OrthoDB" id="96345at2759"/>
<dbReference type="InParanoid" id="H6QQI6"/>
<feature type="compositionally biased region" description="Acidic residues" evidence="1">
    <location>
        <begin position="144"/>
        <end position="160"/>
    </location>
</feature>
<feature type="compositionally biased region" description="Basic and acidic residues" evidence="1">
    <location>
        <begin position="168"/>
        <end position="178"/>
    </location>
</feature>
<organism evidence="2 3">
    <name type="scientific">Puccinia graminis f. sp. tritici (strain CRL 75-36-700-3 / race SCCL)</name>
    <name type="common">Black stem rust fungus</name>
    <dbReference type="NCBI Taxonomy" id="418459"/>
    <lineage>
        <taxon>Eukaryota</taxon>
        <taxon>Fungi</taxon>
        <taxon>Dikarya</taxon>
        <taxon>Basidiomycota</taxon>
        <taxon>Pucciniomycotina</taxon>
        <taxon>Pucciniomycetes</taxon>
        <taxon>Pucciniales</taxon>
        <taxon>Pucciniaceae</taxon>
        <taxon>Puccinia</taxon>
    </lineage>
</organism>
<dbReference type="VEuPathDB" id="FungiDB:PGTG_21193"/>
<feature type="region of interest" description="Disordered" evidence="1">
    <location>
        <begin position="1"/>
        <end position="26"/>
    </location>
</feature>
<dbReference type="Proteomes" id="UP000008783">
    <property type="component" value="Unassembled WGS sequence"/>
</dbReference>
<dbReference type="PANTHER" id="PTHR33324:SF2">
    <property type="entry name" value="MYB_SANT-LIKE DNA-BINDING DOMAIN-CONTAINING PROTEIN"/>
    <property type="match status" value="1"/>
</dbReference>
<feature type="region of interest" description="Disordered" evidence="1">
    <location>
        <begin position="136"/>
        <end position="178"/>
    </location>
</feature>
<dbReference type="HOGENOM" id="CLU_143009_0_0_1"/>
<evidence type="ECO:0000313" key="3">
    <source>
        <dbReference type="Proteomes" id="UP000008783"/>
    </source>
</evidence>
<dbReference type="AlphaFoldDB" id="H6QQI6"/>
<dbReference type="GeneID" id="13541231"/>
<evidence type="ECO:0000313" key="2">
    <source>
        <dbReference type="EMBL" id="EHS62686.1"/>
    </source>
</evidence>
<accession>H6QQI6</accession>
<reference evidence="3" key="1">
    <citation type="journal article" date="2011" name="Proc. Natl. Acad. Sci. U.S.A.">
        <title>Obligate biotrophy features unraveled by the genomic analysis of rust fungi.</title>
        <authorList>
            <person name="Duplessis S."/>
            <person name="Cuomo C.A."/>
            <person name="Lin Y.-C."/>
            <person name="Aerts A."/>
            <person name="Tisserant E."/>
            <person name="Veneault-Fourrey C."/>
            <person name="Joly D.L."/>
            <person name="Hacquard S."/>
            <person name="Amselem J."/>
            <person name="Cantarel B.L."/>
            <person name="Chiu R."/>
            <person name="Coutinho P.M."/>
            <person name="Feau N."/>
            <person name="Field M."/>
            <person name="Frey P."/>
            <person name="Gelhaye E."/>
            <person name="Goldberg J."/>
            <person name="Grabherr M.G."/>
            <person name="Kodira C.D."/>
            <person name="Kohler A."/>
            <person name="Kuees U."/>
            <person name="Lindquist E.A."/>
            <person name="Lucas S.M."/>
            <person name="Mago R."/>
            <person name="Mauceli E."/>
            <person name="Morin E."/>
            <person name="Murat C."/>
            <person name="Pangilinan J.L."/>
            <person name="Park R."/>
            <person name="Pearson M."/>
            <person name="Quesneville H."/>
            <person name="Rouhier N."/>
            <person name="Sakthikumar S."/>
            <person name="Salamov A.A."/>
            <person name="Schmutz J."/>
            <person name="Selles B."/>
            <person name="Shapiro H."/>
            <person name="Tanguay P."/>
            <person name="Tuskan G.A."/>
            <person name="Henrissat B."/>
            <person name="Van de Peer Y."/>
            <person name="Rouze P."/>
            <person name="Ellis J.G."/>
            <person name="Dodds P.N."/>
            <person name="Schein J.E."/>
            <person name="Zhong S."/>
            <person name="Hamelin R.C."/>
            <person name="Grigoriev I.V."/>
            <person name="Szabo L.J."/>
            <person name="Martin F."/>
        </authorList>
    </citation>
    <scope>NUCLEOTIDE SEQUENCE [LARGE SCALE GENOMIC DNA]</scope>
    <source>
        <strain evidence="3">CRL 75-36-700-3 / race SCCL</strain>
    </source>
</reference>
<dbReference type="KEGG" id="pgr:PGTG_21193"/>
<proteinExistence type="predicted"/>
<feature type="compositionally biased region" description="Basic and acidic residues" evidence="1">
    <location>
        <begin position="15"/>
        <end position="25"/>
    </location>
</feature>
<gene>
    <name evidence="2" type="ORF">PGTG_21193</name>
</gene>
<dbReference type="EMBL" id="DS178272">
    <property type="protein sequence ID" value="EHS62686.1"/>
    <property type="molecule type" value="Genomic_DNA"/>
</dbReference>
<evidence type="ECO:0000256" key="1">
    <source>
        <dbReference type="SAM" id="MobiDB-lite"/>
    </source>
</evidence>
<keyword evidence="3" id="KW-1185">Reference proteome</keyword>